<evidence type="ECO:0000256" key="1">
    <source>
        <dbReference type="ARBA" id="ARBA00005695"/>
    </source>
</evidence>
<dbReference type="Gene3D" id="3.10.105.10">
    <property type="entry name" value="Dipeptide-binding Protein, Domain 3"/>
    <property type="match status" value="1"/>
</dbReference>
<evidence type="ECO:0000256" key="2">
    <source>
        <dbReference type="ARBA" id="ARBA00022448"/>
    </source>
</evidence>
<dbReference type="AlphaFoldDB" id="A0A1W1VUG0"/>
<proteinExistence type="inferred from homology"/>
<dbReference type="SUPFAM" id="SSF53850">
    <property type="entry name" value="Periplasmic binding protein-like II"/>
    <property type="match status" value="1"/>
</dbReference>
<evidence type="ECO:0000259" key="5">
    <source>
        <dbReference type="Pfam" id="PF00496"/>
    </source>
</evidence>
<dbReference type="InterPro" id="IPR000914">
    <property type="entry name" value="SBP_5_dom"/>
</dbReference>
<dbReference type="InterPro" id="IPR030678">
    <property type="entry name" value="Peptide/Ni-bd"/>
</dbReference>
<feature type="chain" id="PRO_5012054336" evidence="4">
    <location>
        <begin position="20"/>
        <end position="578"/>
    </location>
</feature>
<keyword evidence="3 4" id="KW-0732">Signal</keyword>
<dbReference type="STRING" id="645990.SAMN00120144_2981"/>
<keyword evidence="2" id="KW-0813">Transport</keyword>
<dbReference type="Proteomes" id="UP000192266">
    <property type="component" value="Unassembled WGS sequence"/>
</dbReference>
<dbReference type="RefSeq" id="WP_084446272.1">
    <property type="nucleotide sequence ID" value="NZ_FWWW01000073.1"/>
</dbReference>
<dbReference type="GO" id="GO:0030288">
    <property type="term" value="C:outer membrane-bounded periplasmic space"/>
    <property type="evidence" value="ECO:0007669"/>
    <property type="project" value="UniProtKB-ARBA"/>
</dbReference>
<dbReference type="EMBL" id="FWWW01000073">
    <property type="protein sequence ID" value="SMB96741.1"/>
    <property type="molecule type" value="Genomic_DNA"/>
</dbReference>
<dbReference type="PANTHER" id="PTHR30290:SF9">
    <property type="entry name" value="OLIGOPEPTIDE-BINDING PROTEIN APPA"/>
    <property type="match status" value="1"/>
</dbReference>
<evidence type="ECO:0000256" key="3">
    <source>
        <dbReference type="ARBA" id="ARBA00022729"/>
    </source>
</evidence>
<dbReference type="Pfam" id="PF00496">
    <property type="entry name" value="SBP_bac_5"/>
    <property type="match status" value="1"/>
</dbReference>
<dbReference type="GO" id="GO:1904680">
    <property type="term" value="F:peptide transmembrane transporter activity"/>
    <property type="evidence" value="ECO:0007669"/>
    <property type="project" value="TreeGrafter"/>
</dbReference>
<dbReference type="PANTHER" id="PTHR30290">
    <property type="entry name" value="PERIPLASMIC BINDING COMPONENT OF ABC TRANSPORTER"/>
    <property type="match status" value="1"/>
</dbReference>
<dbReference type="GO" id="GO:0043190">
    <property type="term" value="C:ATP-binding cassette (ABC) transporter complex"/>
    <property type="evidence" value="ECO:0007669"/>
    <property type="project" value="InterPro"/>
</dbReference>
<dbReference type="CDD" id="cd00995">
    <property type="entry name" value="PBP2_NikA_DppA_OppA_like"/>
    <property type="match status" value="1"/>
</dbReference>
<feature type="signal peptide" evidence="4">
    <location>
        <begin position="1"/>
        <end position="19"/>
    </location>
</feature>
<feature type="domain" description="Solute-binding protein family 5" evidence="5">
    <location>
        <begin position="71"/>
        <end position="485"/>
    </location>
</feature>
<sequence>MRRLLWGLWLYTFLGLLSACNPQSSTSDAVRVRWVRDPESLNPLTIPNDIANQAVGLLYQNLLTVDNQKQEYVPWLAEKLPMVQHQDSLTLLTYRLRSAATWDNGQPIVAQDVAFTLKVMNSPGLPNEEARARFSFIQDVRLDSTDARQFTLVCQGRAPEYAYVSGEYPILPEYALDPQRQLRTIPLAALTQPTPVSLSKYPVLAAFVQRYNAANLDKSPMNLPGSGPYQLTAWRNGQALTFRRKTNWWADRLPVQQPQLLARPKQIDFQIIPDNATALLALRRGDIDIYPMVPANEFNRLRKSESGRQALRFYTADSYEMVLAGFNSSRVPLDDRLTRQALSYLFNIPALIKATQNGMAYPSVGLINPQEKAVYNDSLPLLTYAPQQAEVLLRQAGWARQSTGNWTRRLAGGQTQALELSITYRAGDAAFETIALQLRNAAARLGIPIQLRPTESTLLLGKLRAGNFDIYLRTLSGNPFAYDFSPLLHSASTGISNFTRFGTPTSDRLIKAIVREEDLGRKAQLLRKFQVILRTESPLVVLFFYRYRLVANRRLTNLRVSGLRPGYEVMAIEPLPEG</sequence>
<gene>
    <name evidence="6" type="ORF">SAMN00120144_2981</name>
</gene>
<dbReference type="InterPro" id="IPR039424">
    <property type="entry name" value="SBP_5"/>
</dbReference>
<protein>
    <submittedName>
        <fullName evidence="6">Extracellular solute-binding protein family 5</fullName>
    </submittedName>
</protein>
<dbReference type="Gene3D" id="3.40.190.10">
    <property type="entry name" value="Periplasmic binding protein-like II"/>
    <property type="match status" value="1"/>
</dbReference>
<dbReference type="PROSITE" id="PS51257">
    <property type="entry name" value="PROKAR_LIPOPROTEIN"/>
    <property type="match status" value="1"/>
</dbReference>
<dbReference type="OrthoDB" id="9772924at2"/>
<dbReference type="PIRSF" id="PIRSF002741">
    <property type="entry name" value="MppA"/>
    <property type="match status" value="1"/>
</dbReference>
<keyword evidence="7" id="KW-1185">Reference proteome</keyword>
<accession>A0A1W1VUG0</accession>
<organism evidence="6 7">
    <name type="scientific">Hymenobacter roseosalivarius DSM 11622</name>
    <dbReference type="NCBI Taxonomy" id="645990"/>
    <lineage>
        <taxon>Bacteria</taxon>
        <taxon>Pseudomonadati</taxon>
        <taxon>Bacteroidota</taxon>
        <taxon>Cytophagia</taxon>
        <taxon>Cytophagales</taxon>
        <taxon>Hymenobacteraceae</taxon>
        <taxon>Hymenobacter</taxon>
    </lineage>
</organism>
<name>A0A1W1VUG0_9BACT</name>
<comment type="similarity">
    <text evidence="1">Belongs to the bacterial solute-binding protein 5 family.</text>
</comment>
<evidence type="ECO:0000313" key="6">
    <source>
        <dbReference type="EMBL" id="SMB96741.1"/>
    </source>
</evidence>
<evidence type="ECO:0000256" key="4">
    <source>
        <dbReference type="SAM" id="SignalP"/>
    </source>
</evidence>
<evidence type="ECO:0000313" key="7">
    <source>
        <dbReference type="Proteomes" id="UP000192266"/>
    </source>
</evidence>
<reference evidence="6 7" key="1">
    <citation type="submission" date="2017-04" db="EMBL/GenBank/DDBJ databases">
        <authorList>
            <person name="Afonso C.L."/>
            <person name="Miller P.J."/>
            <person name="Scott M.A."/>
            <person name="Spackman E."/>
            <person name="Goraichik I."/>
            <person name="Dimitrov K.M."/>
            <person name="Suarez D.L."/>
            <person name="Swayne D.E."/>
        </authorList>
    </citation>
    <scope>NUCLEOTIDE SEQUENCE [LARGE SCALE GENOMIC DNA]</scope>
    <source>
        <strain evidence="6 7">DSM 11622</strain>
    </source>
</reference>
<dbReference type="GO" id="GO:0015833">
    <property type="term" value="P:peptide transport"/>
    <property type="evidence" value="ECO:0007669"/>
    <property type="project" value="TreeGrafter"/>
</dbReference>